<name>A0ABD4XGF4_WEIPA</name>
<feature type="domain" description="D-isomer specific 2-hydroxyacid dehydrogenase NAD-binding" evidence="6">
    <location>
        <begin position="106"/>
        <end position="274"/>
    </location>
</feature>
<feature type="domain" description="D-isomer specific 2-hydroxyacid dehydrogenase catalytic" evidence="5">
    <location>
        <begin position="30"/>
        <end position="276"/>
    </location>
</feature>
<evidence type="ECO:0000259" key="6">
    <source>
        <dbReference type="Pfam" id="PF02826"/>
    </source>
</evidence>
<gene>
    <name evidence="7" type="ORF">G9403_01700</name>
</gene>
<evidence type="ECO:0000313" key="8">
    <source>
        <dbReference type="Proteomes" id="UP001215461"/>
    </source>
</evidence>
<evidence type="ECO:0000313" key="7">
    <source>
        <dbReference type="EMBL" id="MDF8370374.1"/>
    </source>
</evidence>
<dbReference type="GO" id="GO:0016491">
    <property type="term" value="F:oxidoreductase activity"/>
    <property type="evidence" value="ECO:0007669"/>
    <property type="project" value="UniProtKB-KW"/>
</dbReference>
<dbReference type="SUPFAM" id="SSF52283">
    <property type="entry name" value="Formate/glycerate dehydrogenase catalytic domain-like"/>
    <property type="match status" value="1"/>
</dbReference>
<comment type="caution">
    <text evidence="7">The sequence shown here is derived from an EMBL/GenBank/DDBJ whole genome shotgun (WGS) entry which is preliminary data.</text>
</comment>
<accession>A0ABD4XGF4</accession>
<dbReference type="SUPFAM" id="SSF51735">
    <property type="entry name" value="NAD(P)-binding Rossmann-fold domains"/>
    <property type="match status" value="1"/>
</dbReference>
<dbReference type="Proteomes" id="UP001215461">
    <property type="component" value="Unassembled WGS sequence"/>
</dbReference>
<evidence type="ECO:0000256" key="4">
    <source>
        <dbReference type="RuleBase" id="RU003719"/>
    </source>
</evidence>
<keyword evidence="2 4" id="KW-0560">Oxidoreductase</keyword>
<dbReference type="InterPro" id="IPR036291">
    <property type="entry name" value="NAD(P)-bd_dom_sf"/>
</dbReference>
<proteinExistence type="inferred from homology"/>
<comment type="similarity">
    <text evidence="1 4">Belongs to the D-isomer specific 2-hydroxyacid dehydrogenase family.</text>
</comment>
<evidence type="ECO:0000256" key="3">
    <source>
        <dbReference type="ARBA" id="ARBA00023027"/>
    </source>
</evidence>
<dbReference type="RefSeq" id="WP_277361893.1">
    <property type="nucleotide sequence ID" value="NZ_JAANXN010000002.1"/>
</dbReference>
<evidence type="ECO:0000256" key="1">
    <source>
        <dbReference type="ARBA" id="ARBA00005854"/>
    </source>
</evidence>
<evidence type="ECO:0000256" key="2">
    <source>
        <dbReference type="ARBA" id="ARBA00023002"/>
    </source>
</evidence>
<organism evidence="7 8">
    <name type="scientific">Weissella paramesenteroides</name>
    <name type="common">Leuconostoc paramesenteroides</name>
    <dbReference type="NCBI Taxonomy" id="1249"/>
    <lineage>
        <taxon>Bacteria</taxon>
        <taxon>Bacillati</taxon>
        <taxon>Bacillota</taxon>
        <taxon>Bacilli</taxon>
        <taxon>Lactobacillales</taxon>
        <taxon>Lactobacillaceae</taxon>
        <taxon>Weissella</taxon>
    </lineage>
</organism>
<dbReference type="AlphaFoldDB" id="A0ABD4XGF4"/>
<dbReference type="PANTHER" id="PTHR43333:SF1">
    <property type="entry name" value="D-ISOMER SPECIFIC 2-HYDROXYACID DEHYDROGENASE NAD-BINDING DOMAIN-CONTAINING PROTEIN"/>
    <property type="match status" value="1"/>
</dbReference>
<protein>
    <submittedName>
        <fullName evidence="7">Phosphoglycerate dehydrogenase</fullName>
    </submittedName>
</protein>
<dbReference type="Pfam" id="PF02826">
    <property type="entry name" value="2-Hacid_dh_C"/>
    <property type="match status" value="1"/>
</dbReference>
<reference evidence="7 8" key="1">
    <citation type="submission" date="2020-03" db="EMBL/GenBank/DDBJ databases">
        <title>Comparative genomics of Weissella paramesenteroides.</title>
        <authorList>
            <person name="Kant R."/>
            <person name="Takala T."/>
            <person name="Saris P."/>
        </authorList>
    </citation>
    <scope>NUCLEOTIDE SEQUENCE [LARGE SCALE GENOMIC DNA]</scope>
    <source>
        <strain evidence="7 8">SJ27-4</strain>
    </source>
</reference>
<dbReference type="Gene3D" id="3.40.50.720">
    <property type="entry name" value="NAD(P)-binding Rossmann-like Domain"/>
    <property type="match status" value="2"/>
</dbReference>
<evidence type="ECO:0000259" key="5">
    <source>
        <dbReference type="Pfam" id="PF00389"/>
    </source>
</evidence>
<dbReference type="Pfam" id="PF00389">
    <property type="entry name" value="2-Hacid_dh"/>
    <property type="match status" value="1"/>
</dbReference>
<dbReference type="InterPro" id="IPR006140">
    <property type="entry name" value="D-isomer_DH_NAD-bd"/>
</dbReference>
<sequence length="317" mass="35591">MTELLLAVQPLTEQESTILINQGIEIVTPELVTDEQLKNVTISYGWSPELGNRILAESDNQLRWVQYQGAGVDLLPLAAFAERQILVTNASGVKAPQIAQTVVSYLMHFARGLHVYQEQHLWHEYEDQYTLDELPTVIFGTGKIGQKIASYLSPYGMPIYGVNSSGKQVPGFDKVFALNDLLSVWPEGIQVIINTLPDTPATHHYFNSQNHKIWGELFLLVNVGRGGTVDEKELIASLQSGRIRYAALDVTEVEPVPADSMLWQQRNLILTQHTSWANHTYPERRSGDVFRILSTNLPAYLNHEPLVENVVDLTKGY</sequence>
<dbReference type="PANTHER" id="PTHR43333">
    <property type="entry name" value="2-HACID_DH_C DOMAIN-CONTAINING PROTEIN"/>
    <property type="match status" value="1"/>
</dbReference>
<keyword evidence="3" id="KW-0520">NAD</keyword>
<dbReference type="EMBL" id="JAANXN010000002">
    <property type="protein sequence ID" value="MDF8370374.1"/>
    <property type="molecule type" value="Genomic_DNA"/>
</dbReference>
<dbReference type="InterPro" id="IPR006139">
    <property type="entry name" value="D-isomer_2_OHA_DH_cat_dom"/>
</dbReference>